<name>A0A8B8F589_9HEMI</name>
<dbReference type="AlphaFoldDB" id="A0A8B8F589"/>
<keyword evidence="3" id="KW-0732">Signal</keyword>
<dbReference type="Proteomes" id="UP000694846">
    <property type="component" value="Unplaced"/>
</dbReference>
<feature type="compositionally biased region" description="Gly residues" evidence="1">
    <location>
        <begin position="334"/>
        <end position="351"/>
    </location>
</feature>
<keyword evidence="2" id="KW-0812">Transmembrane</keyword>
<accession>A0A8B8F589</accession>
<reference evidence="5" key="1">
    <citation type="submission" date="2025-08" db="UniProtKB">
        <authorList>
            <consortium name="RefSeq"/>
        </authorList>
    </citation>
    <scope>IDENTIFICATION</scope>
    <source>
        <tissue evidence="5">Whole body</tissue>
    </source>
</reference>
<keyword evidence="4" id="KW-1185">Reference proteome</keyword>
<evidence type="ECO:0000313" key="4">
    <source>
        <dbReference type="Proteomes" id="UP000694846"/>
    </source>
</evidence>
<keyword evidence="2" id="KW-1133">Transmembrane helix</keyword>
<feature type="chain" id="PRO_5034120001" evidence="3">
    <location>
        <begin position="17"/>
        <end position="466"/>
    </location>
</feature>
<protein>
    <submittedName>
        <fullName evidence="5">Uncharacterized protein LOC112680171</fullName>
    </submittedName>
</protein>
<keyword evidence="2" id="KW-0472">Membrane</keyword>
<evidence type="ECO:0000313" key="5">
    <source>
        <dbReference type="RefSeq" id="XP_025405979.1"/>
    </source>
</evidence>
<proteinExistence type="predicted"/>
<dbReference type="OrthoDB" id="6613344at2759"/>
<feature type="region of interest" description="Disordered" evidence="1">
    <location>
        <begin position="27"/>
        <end position="46"/>
    </location>
</feature>
<gene>
    <name evidence="5" type="primary">LOC112680171</name>
</gene>
<evidence type="ECO:0000256" key="3">
    <source>
        <dbReference type="SAM" id="SignalP"/>
    </source>
</evidence>
<feature type="transmembrane region" description="Helical" evidence="2">
    <location>
        <begin position="290"/>
        <end position="311"/>
    </location>
</feature>
<dbReference type="GeneID" id="112680171"/>
<dbReference type="RefSeq" id="XP_025405979.1">
    <property type="nucleotide sequence ID" value="XM_025550194.1"/>
</dbReference>
<evidence type="ECO:0000256" key="2">
    <source>
        <dbReference type="SAM" id="Phobius"/>
    </source>
</evidence>
<sequence length="466" mass="50632">MITAIMTLMLAGNSLSIVAVQLNDGPIDAHQTNRSSKELQEESRSIDDPAVSLKTIGRKLSPDDYNTYSSLTSDVIVETPSSSGINPKVYPSLTTNVPTFVTRGRYIRNPFYFAKDDQEVEFDEDQHTDLLLNGGVPKWNRYNTNHRQLNKYGATPIDATDITVDEDGSAGYGSAFEYGGGGGGGGFDSGGFKNTIGGGGGDGMMGWFSEPIAQSSRPVPIIAEIRHPSSQYKMSVDLSKIGMLALFKIAVAKLKALGFIKAMLLVLFKIKLLLLVLAAKSLMLAKLIKLAMALPALLSLLMFPMMFSRLWRLNSLLNSPVLVPTGFPDNAGGNRPGGGNQPGGGSGGDNGGGDEDGKRRSNLDPLDALDPGVTYLRRLARTEKCVERVSCRMAGAPRPSLPLIWLNWAVSPVSKYIPSKKIKSFVSTFTEVTNYRLDNLYSSLLPSDWTQWCNDHYSCDQDKNKT</sequence>
<feature type="signal peptide" evidence="3">
    <location>
        <begin position="1"/>
        <end position="16"/>
    </location>
</feature>
<feature type="region of interest" description="Disordered" evidence="1">
    <location>
        <begin position="328"/>
        <end position="366"/>
    </location>
</feature>
<organism evidence="4 5">
    <name type="scientific">Sipha flava</name>
    <name type="common">yellow sugarcane aphid</name>
    <dbReference type="NCBI Taxonomy" id="143950"/>
    <lineage>
        <taxon>Eukaryota</taxon>
        <taxon>Metazoa</taxon>
        <taxon>Ecdysozoa</taxon>
        <taxon>Arthropoda</taxon>
        <taxon>Hexapoda</taxon>
        <taxon>Insecta</taxon>
        <taxon>Pterygota</taxon>
        <taxon>Neoptera</taxon>
        <taxon>Paraneoptera</taxon>
        <taxon>Hemiptera</taxon>
        <taxon>Sternorrhyncha</taxon>
        <taxon>Aphidomorpha</taxon>
        <taxon>Aphidoidea</taxon>
        <taxon>Aphididae</taxon>
        <taxon>Sipha</taxon>
    </lineage>
</organism>
<feature type="compositionally biased region" description="Basic and acidic residues" evidence="1">
    <location>
        <begin position="35"/>
        <end position="46"/>
    </location>
</feature>
<feature type="transmembrane region" description="Helical" evidence="2">
    <location>
        <begin position="256"/>
        <end position="278"/>
    </location>
</feature>
<evidence type="ECO:0000256" key="1">
    <source>
        <dbReference type="SAM" id="MobiDB-lite"/>
    </source>
</evidence>